<comment type="catalytic activity">
    <reaction evidence="10">
        <text>ITP + H2O = IMP + diphosphate + H(+)</text>
        <dbReference type="Rhea" id="RHEA:29399"/>
        <dbReference type="ChEBI" id="CHEBI:15377"/>
        <dbReference type="ChEBI" id="CHEBI:15378"/>
        <dbReference type="ChEBI" id="CHEBI:33019"/>
        <dbReference type="ChEBI" id="CHEBI:58053"/>
        <dbReference type="ChEBI" id="CHEBI:61402"/>
        <dbReference type="EC" id="3.6.1.66"/>
    </reaction>
</comment>
<proteinExistence type="inferred from homology"/>
<evidence type="ECO:0000256" key="2">
    <source>
        <dbReference type="ARBA" id="ARBA00011738"/>
    </source>
</evidence>
<dbReference type="EMBL" id="UGHV01000001">
    <property type="protein sequence ID" value="STO96974.1"/>
    <property type="molecule type" value="Genomic_DNA"/>
</dbReference>
<dbReference type="PANTHER" id="PTHR11067:SF9">
    <property type="entry name" value="INOSINE TRIPHOSPHATE PYROPHOSPHATASE"/>
    <property type="match status" value="1"/>
</dbReference>
<sequence length="207" mass="22513">MFQFIVASGNNGKIREIREMLGDLGQVISQKDANILLEPEEWGSTFKDNALIKAKAVFNALPGNLYSVFVIADDSGICVDALGGEPGVKSARYASTTHRNAEDGANRCKLIIELEKRGVTSSRAQFVACVALVGIGSRGEYVEYVANGVCEGEVINKERGHNGFGYDSMFIPDGFSQTLAELPSEVKNSLSHRYKALLQIRDRLAHA</sequence>
<evidence type="ECO:0000256" key="5">
    <source>
        <dbReference type="ARBA" id="ARBA00022801"/>
    </source>
</evidence>
<dbReference type="GO" id="GO:0000166">
    <property type="term" value="F:nucleotide binding"/>
    <property type="evidence" value="ECO:0007669"/>
    <property type="project" value="UniProtKB-KW"/>
</dbReference>
<protein>
    <recommendedName>
        <fullName evidence="10">dITP/XTP pyrophosphatase</fullName>
        <ecNumber evidence="10">3.6.1.66</ecNumber>
    </recommendedName>
    <alternativeName>
        <fullName evidence="10">Non-canonical purine NTP pyrophosphatase</fullName>
    </alternativeName>
    <alternativeName>
        <fullName evidence="10">Non-standard purine NTP pyrophosphatase</fullName>
    </alternativeName>
    <alternativeName>
        <fullName evidence="10">Nucleoside-triphosphate diphosphatase</fullName>
    </alternativeName>
    <alternativeName>
        <fullName evidence="10">Nucleoside-triphosphate pyrophosphatase</fullName>
        <shortName evidence="10">NTPase</shortName>
    </alternativeName>
</protein>
<keyword evidence="3 10" id="KW-0479">Metal-binding</keyword>
<dbReference type="InterPro" id="IPR029001">
    <property type="entry name" value="ITPase-like_fam"/>
</dbReference>
<dbReference type="HAMAP" id="MF_01405">
    <property type="entry name" value="Non_canon_purine_NTPase"/>
    <property type="match status" value="1"/>
</dbReference>
<evidence type="ECO:0000256" key="11">
    <source>
        <dbReference type="RuleBase" id="RU003781"/>
    </source>
</evidence>
<dbReference type="GO" id="GO:0009146">
    <property type="term" value="P:purine nucleoside triphosphate catabolic process"/>
    <property type="evidence" value="ECO:0007669"/>
    <property type="project" value="UniProtKB-UniRule"/>
</dbReference>
<dbReference type="Pfam" id="PF01725">
    <property type="entry name" value="Ham1p_like"/>
    <property type="match status" value="1"/>
</dbReference>
<dbReference type="GO" id="GO:0036220">
    <property type="term" value="F:ITP diphosphatase activity"/>
    <property type="evidence" value="ECO:0007669"/>
    <property type="project" value="UniProtKB-UniRule"/>
</dbReference>
<keyword evidence="5 10" id="KW-0378">Hydrolase</keyword>
<feature type="binding site" evidence="10">
    <location>
        <begin position="8"/>
        <end position="13"/>
    </location>
    <ligand>
        <name>substrate</name>
    </ligand>
</feature>
<comment type="function">
    <text evidence="10">Pyrophosphatase that catalyzes the hydrolysis of nucleoside triphosphates to their monophosphate derivatives, with a high preference for the non-canonical purine nucleotides XTP (xanthosine triphosphate), dITP (deoxyinosine triphosphate) and ITP. Seems to function as a house-cleaning enzyme that removes non-canonical purine nucleotides from the nucleotide pool, thus preventing their incorporation into DNA/RNA and avoiding chromosomal lesions.</text>
</comment>
<dbReference type="GO" id="GO:0036222">
    <property type="term" value="F:XTP diphosphatase activity"/>
    <property type="evidence" value="ECO:0007669"/>
    <property type="project" value="UniProtKB-UniRule"/>
</dbReference>
<dbReference type="SUPFAM" id="SSF52972">
    <property type="entry name" value="ITPase-like"/>
    <property type="match status" value="1"/>
</dbReference>
<keyword evidence="4 10" id="KW-0547">Nucleotide-binding</keyword>
<feature type="binding site" evidence="10">
    <location>
        <position position="74"/>
    </location>
    <ligand>
        <name>Mg(2+)</name>
        <dbReference type="ChEBI" id="CHEBI:18420"/>
    </ligand>
</feature>
<evidence type="ECO:0000256" key="7">
    <source>
        <dbReference type="ARBA" id="ARBA00023080"/>
    </source>
</evidence>
<evidence type="ECO:0000256" key="1">
    <source>
        <dbReference type="ARBA" id="ARBA00008023"/>
    </source>
</evidence>
<dbReference type="GO" id="GO:0046872">
    <property type="term" value="F:metal ion binding"/>
    <property type="evidence" value="ECO:0007669"/>
    <property type="project" value="UniProtKB-KW"/>
</dbReference>
<feature type="binding site" evidence="10">
    <location>
        <position position="75"/>
    </location>
    <ligand>
        <name>substrate</name>
    </ligand>
</feature>
<dbReference type="GO" id="GO:0009117">
    <property type="term" value="P:nucleotide metabolic process"/>
    <property type="evidence" value="ECO:0007669"/>
    <property type="project" value="UniProtKB-KW"/>
</dbReference>
<dbReference type="AlphaFoldDB" id="A0A377J3Z4"/>
<evidence type="ECO:0000313" key="13">
    <source>
        <dbReference type="Proteomes" id="UP000254841"/>
    </source>
</evidence>
<comment type="similarity">
    <text evidence="1 10 11">Belongs to the HAM1 NTPase family.</text>
</comment>
<accession>A0A377J3Z4</accession>
<feature type="binding site" evidence="10">
    <location>
        <begin position="164"/>
        <end position="167"/>
    </location>
    <ligand>
        <name>substrate</name>
    </ligand>
</feature>
<evidence type="ECO:0000256" key="3">
    <source>
        <dbReference type="ARBA" id="ARBA00022723"/>
    </source>
</evidence>
<dbReference type="RefSeq" id="WP_115011259.1">
    <property type="nucleotide sequence ID" value="NZ_UGHV01000001.1"/>
</dbReference>
<evidence type="ECO:0000256" key="9">
    <source>
        <dbReference type="ARBA" id="ARBA00052017"/>
    </source>
</evidence>
<feature type="binding site" evidence="10">
    <location>
        <position position="40"/>
    </location>
    <ligand>
        <name>Mg(2+)</name>
        <dbReference type="ChEBI" id="CHEBI:18420"/>
    </ligand>
</feature>
<comment type="cofactor">
    <cofactor evidence="10">
        <name>Mg(2+)</name>
        <dbReference type="ChEBI" id="CHEBI:18420"/>
    </cofactor>
    <text evidence="10">Binds 1 Mg(2+) ion per subunit.</text>
</comment>
<evidence type="ECO:0000256" key="10">
    <source>
        <dbReference type="HAMAP-Rule" id="MF_01405"/>
    </source>
</evidence>
<dbReference type="GO" id="GO:0035870">
    <property type="term" value="F:dITP diphosphatase activity"/>
    <property type="evidence" value="ECO:0007669"/>
    <property type="project" value="UniProtKB-UniRule"/>
</dbReference>
<dbReference type="OrthoDB" id="9807456at2"/>
<comment type="catalytic activity">
    <reaction evidence="9 10">
        <text>XTP + H2O = XMP + diphosphate + H(+)</text>
        <dbReference type="Rhea" id="RHEA:28610"/>
        <dbReference type="ChEBI" id="CHEBI:15377"/>
        <dbReference type="ChEBI" id="CHEBI:15378"/>
        <dbReference type="ChEBI" id="CHEBI:33019"/>
        <dbReference type="ChEBI" id="CHEBI:57464"/>
        <dbReference type="ChEBI" id="CHEBI:61314"/>
        <dbReference type="EC" id="3.6.1.66"/>
    </reaction>
</comment>
<dbReference type="EC" id="3.6.1.66" evidence="10"/>
<dbReference type="Proteomes" id="UP000254841">
    <property type="component" value="Unassembled WGS sequence"/>
</dbReference>
<dbReference type="GO" id="GO:0005829">
    <property type="term" value="C:cytosol"/>
    <property type="evidence" value="ECO:0007669"/>
    <property type="project" value="TreeGrafter"/>
</dbReference>
<feature type="binding site" evidence="10">
    <location>
        <position position="187"/>
    </location>
    <ligand>
        <name>substrate</name>
    </ligand>
</feature>
<name>A0A377J3Z4_9HELI</name>
<evidence type="ECO:0000256" key="4">
    <source>
        <dbReference type="ARBA" id="ARBA00022741"/>
    </source>
</evidence>
<dbReference type="Gene3D" id="3.90.950.10">
    <property type="match status" value="1"/>
</dbReference>
<organism evidence="12 13">
    <name type="scientific">Helicobacter canis</name>
    <dbReference type="NCBI Taxonomy" id="29419"/>
    <lineage>
        <taxon>Bacteria</taxon>
        <taxon>Pseudomonadati</taxon>
        <taxon>Campylobacterota</taxon>
        <taxon>Epsilonproteobacteria</taxon>
        <taxon>Campylobacterales</taxon>
        <taxon>Helicobacteraceae</taxon>
        <taxon>Helicobacter</taxon>
    </lineage>
</organism>
<gene>
    <name evidence="12" type="ORF">NCTC12410_00793</name>
</gene>
<dbReference type="InterPro" id="IPR020922">
    <property type="entry name" value="dITP/XTP_pyrophosphatase"/>
</dbReference>
<dbReference type="PANTHER" id="PTHR11067">
    <property type="entry name" value="INOSINE TRIPHOSPHATE PYROPHOSPHATASE/HAM1 PROTEIN"/>
    <property type="match status" value="1"/>
</dbReference>
<feature type="binding site" evidence="10">
    <location>
        <begin position="192"/>
        <end position="193"/>
    </location>
    <ligand>
        <name>substrate</name>
    </ligand>
</feature>
<dbReference type="CDD" id="cd00515">
    <property type="entry name" value="HAM1"/>
    <property type="match status" value="1"/>
</dbReference>
<keyword evidence="7 10" id="KW-0546">Nucleotide metabolism</keyword>
<comment type="catalytic activity">
    <reaction evidence="8 10">
        <text>dITP + H2O = dIMP + diphosphate + H(+)</text>
        <dbReference type="Rhea" id="RHEA:28342"/>
        <dbReference type="ChEBI" id="CHEBI:15377"/>
        <dbReference type="ChEBI" id="CHEBI:15378"/>
        <dbReference type="ChEBI" id="CHEBI:33019"/>
        <dbReference type="ChEBI" id="CHEBI:61194"/>
        <dbReference type="ChEBI" id="CHEBI:61382"/>
        <dbReference type="EC" id="3.6.1.66"/>
    </reaction>
</comment>
<dbReference type="InterPro" id="IPR002637">
    <property type="entry name" value="RdgB/HAM1"/>
</dbReference>
<evidence type="ECO:0000256" key="6">
    <source>
        <dbReference type="ARBA" id="ARBA00022842"/>
    </source>
</evidence>
<evidence type="ECO:0000313" key="12">
    <source>
        <dbReference type="EMBL" id="STO96974.1"/>
    </source>
</evidence>
<reference evidence="12 13" key="1">
    <citation type="submission" date="2018-06" db="EMBL/GenBank/DDBJ databases">
        <authorList>
            <consortium name="Pathogen Informatics"/>
            <person name="Doyle S."/>
        </authorList>
    </citation>
    <scope>NUCLEOTIDE SEQUENCE [LARGE SCALE GENOMIC DNA]</scope>
    <source>
        <strain evidence="12 13">NCTC12410</strain>
    </source>
</reference>
<dbReference type="GO" id="GO:0017111">
    <property type="term" value="F:ribonucleoside triphosphate phosphatase activity"/>
    <property type="evidence" value="ECO:0007669"/>
    <property type="project" value="InterPro"/>
</dbReference>
<comment type="subunit">
    <text evidence="2 10">Homodimer.</text>
</comment>
<evidence type="ECO:0000256" key="8">
    <source>
        <dbReference type="ARBA" id="ARBA00051875"/>
    </source>
</evidence>
<keyword evidence="6 10" id="KW-0460">Magnesium</keyword>
<dbReference type="NCBIfam" id="TIGR00042">
    <property type="entry name" value="RdgB/HAM1 family non-canonical purine NTP pyrophosphatase"/>
    <property type="match status" value="1"/>
</dbReference>
<feature type="active site" description="Proton acceptor" evidence="10">
    <location>
        <position position="74"/>
    </location>
</feature>
<dbReference type="FunFam" id="3.90.950.10:FF:000001">
    <property type="entry name" value="dITP/XTP pyrophosphatase"/>
    <property type="match status" value="1"/>
</dbReference>